<organism evidence="1 2">
    <name type="scientific">Bowmanella denitrificans</name>
    <dbReference type="NCBI Taxonomy" id="366582"/>
    <lineage>
        <taxon>Bacteria</taxon>
        <taxon>Pseudomonadati</taxon>
        <taxon>Pseudomonadota</taxon>
        <taxon>Gammaproteobacteria</taxon>
        <taxon>Alteromonadales</taxon>
        <taxon>Alteromonadaceae</taxon>
        <taxon>Bowmanella</taxon>
    </lineage>
</organism>
<protein>
    <recommendedName>
        <fullName evidence="3">DUF4350 domain-containing protein</fullName>
    </recommendedName>
</protein>
<dbReference type="Proteomes" id="UP001501757">
    <property type="component" value="Unassembled WGS sequence"/>
</dbReference>
<dbReference type="Gene3D" id="3.40.50.880">
    <property type="match status" value="1"/>
</dbReference>
<comment type="caution">
    <text evidence="1">The sequence shown here is derived from an EMBL/GenBank/DDBJ whole genome shotgun (WGS) entry which is preliminary data.</text>
</comment>
<dbReference type="RefSeq" id="WP_343842475.1">
    <property type="nucleotide sequence ID" value="NZ_BAAAEI010000006.1"/>
</dbReference>
<sequence length="325" mass="35694">MYRLGLPPIFLIACLIFEGRADAADKKHVTDAVVDLDYKASFTPLAYAHDTKVLIDRVHPTIYQNEGDEHGAHAMLDILQRDGFSYAYIDKALDASALSGDILIIHGLPDVSETLSNGATFWKSGLSAQELQDIVHFVDGGGGLFLVLSHHPGGSGAKALLDALGVEFRDGYLFTSLFPSFVSADDRCSHFFGMSEKDGLLNTAHPLLAMGETVRKVDFLCGAAVFRQPQDAVLRFPPGSANFNQDNSFHESSDYYAGMLAFEYGRGRVVITTDQGMFRNFIFTFDHKEKVHVTISSPDNDNAKLFVNTMRWLSSRISAAMQASP</sequence>
<accession>A0ABP3GKI9</accession>
<proteinExistence type="predicted"/>
<evidence type="ECO:0008006" key="3">
    <source>
        <dbReference type="Google" id="ProtNLM"/>
    </source>
</evidence>
<dbReference type="EMBL" id="BAAAEI010000006">
    <property type="protein sequence ID" value="GAA0347540.1"/>
    <property type="molecule type" value="Genomic_DNA"/>
</dbReference>
<keyword evidence="2" id="KW-1185">Reference proteome</keyword>
<gene>
    <name evidence="1" type="ORF">GCM10009092_09910</name>
</gene>
<evidence type="ECO:0000313" key="1">
    <source>
        <dbReference type="EMBL" id="GAA0347540.1"/>
    </source>
</evidence>
<dbReference type="InterPro" id="IPR029062">
    <property type="entry name" value="Class_I_gatase-like"/>
</dbReference>
<dbReference type="SUPFAM" id="SSF52317">
    <property type="entry name" value="Class I glutamine amidotransferase-like"/>
    <property type="match status" value="1"/>
</dbReference>
<evidence type="ECO:0000313" key="2">
    <source>
        <dbReference type="Proteomes" id="UP001501757"/>
    </source>
</evidence>
<reference evidence="2" key="1">
    <citation type="journal article" date="2019" name="Int. J. Syst. Evol. Microbiol.">
        <title>The Global Catalogue of Microorganisms (GCM) 10K type strain sequencing project: providing services to taxonomists for standard genome sequencing and annotation.</title>
        <authorList>
            <consortium name="The Broad Institute Genomics Platform"/>
            <consortium name="The Broad Institute Genome Sequencing Center for Infectious Disease"/>
            <person name="Wu L."/>
            <person name="Ma J."/>
        </authorList>
    </citation>
    <scope>NUCLEOTIDE SEQUENCE [LARGE SCALE GENOMIC DNA]</scope>
    <source>
        <strain evidence="2">JCM 13378</strain>
    </source>
</reference>
<name>A0ABP3GKI9_9ALTE</name>